<dbReference type="Proteomes" id="UP001054837">
    <property type="component" value="Unassembled WGS sequence"/>
</dbReference>
<name>A0AAV4M7L2_9ARAC</name>
<comment type="caution">
    <text evidence="1">The sequence shown here is derived from an EMBL/GenBank/DDBJ whole genome shotgun (WGS) entry which is preliminary data.</text>
</comment>
<proteinExistence type="predicted"/>
<dbReference type="EMBL" id="BPLQ01000088">
    <property type="protein sequence ID" value="GIX67391.1"/>
    <property type="molecule type" value="Genomic_DNA"/>
</dbReference>
<evidence type="ECO:0000313" key="1">
    <source>
        <dbReference type="EMBL" id="GIX67391.1"/>
    </source>
</evidence>
<reference evidence="1 2" key="1">
    <citation type="submission" date="2021-06" db="EMBL/GenBank/DDBJ databases">
        <title>Caerostris darwini draft genome.</title>
        <authorList>
            <person name="Kono N."/>
            <person name="Arakawa K."/>
        </authorList>
    </citation>
    <scope>NUCLEOTIDE SEQUENCE [LARGE SCALE GENOMIC DNA]</scope>
</reference>
<gene>
    <name evidence="1" type="ORF">CDAR_392951</name>
</gene>
<protein>
    <submittedName>
        <fullName evidence="1">Uncharacterized protein</fullName>
    </submittedName>
</protein>
<dbReference type="AlphaFoldDB" id="A0AAV4M7L2"/>
<sequence length="174" mass="20337">MTSPLSQKPKLGKQSKAPHFSKLVIFFEKTQLYHKLFRQSIARSHYLQSCREKSSHDMFNYSKPREPHLWRITSTCSKSLSKIFLDSLTTRTISVIIDAHALFKRSSPNRRNFLSLSNRRIDVERERGMRMKNFDDVIEAAKGSDNISKNPPSISWNNVQWDSIKPKTRSRKLI</sequence>
<organism evidence="1 2">
    <name type="scientific">Caerostris darwini</name>
    <dbReference type="NCBI Taxonomy" id="1538125"/>
    <lineage>
        <taxon>Eukaryota</taxon>
        <taxon>Metazoa</taxon>
        <taxon>Ecdysozoa</taxon>
        <taxon>Arthropoda</taxon>
        <taxon>Chelicerata</taxon>
        <taxon>Arachnida</taxon>
        <taxon>Araneae</taxon>
        <taxon>Araneomorphae</taxon>
        <taxon>Entelegynae</taxon>
        <taxon>Araneoidea</taxon>
        <taxon>Araneidae</taxon>
        <taxon>Caerostris</taxon>
    </lineage>
</organism>
<keyword evidence="2" id="KW-1185">Reference proteome</keyword>
<evidence type="ECO:0000313" key="2">
    <source>
        <dbReference type="Proteomes" id="UP001054837"/>
    </source>
</evidence>
<accession>A0AAV4M7L2</accession>